<dbReference type="eggNOG" id="COG0010">
    <property type="taxonomic scope" value="Bacteria"/>
</dbReference>
<evidence type="ECO:0000256" key="1">
    <source>
        <dbReference type="ARBA" id="ARBA00009227"/>
    </source>
</evidence>
<dbReference type="NCBIfam" id="TIGR01230">
    <property type="entry name" value="agmatinase"/>
    <property type="match status" value="1"/>
</dbReference>
<dbReference type="PROSITE" id="PS51409">
    <property type="entry name" value="ARGINASE_2"/>
    <property type="match status" value="1"/>
</dbReference>
<evidence type="ECO:0000256" key="5">
    <source>
        <dbReference type="RuleBase" id="RU003684"/>
    </source>
</evidence>
<dbReference type="Gene3D" id="3.40.800.10">
    <property type="entry name" value="Ureohydrolase domain"/>
    <property type="match status" value="1"/>
</dbReference>
<gene>
    <name evidence="6" type="ORF">A0U92_10100</name>
</gene>
<dbReference type="Proteomes" id="UP000188937">
    <property type="component" value="Chromosome"/>
</dbReference>
<dbReference type="PROSITE" id="PS01053">
    <property type="entry name" value="ARGINASE_1"/>
    <property type="match status" value="1"/>
</dbReference>
<feature type="binding site" evidence="4">
    <location>
        <position position="242"/>
    </location>
    <ligand>
        <name>Mn(2+)</name>
        <dbReference type="ChEBI" id="CHEBI:29035"/>
        <label>1</label>
    </ligand>
</feature>
<dbReference type="AlphaFoldDB" id="A0A1U9KGZ7"/>
<dbReference type="PANTHER" id="PTHR11358:SF26">
    <property type="entry name" value="GUANIDINO ACID HYDROLASE, MITOCHONDRIAL"/>
    <property type="match status" value="1"/>
</dbReference>
<feature type="binding site" evidence="4">
    <location>
        <position position="150"/>
    </location>
    <ligand>
        <name>Mn(2+)</name>
        <dbReference type="ChEBI" id="CHEBI:29035"/>
        <label>1</label>
    </ligand>
</feature>
<evidence type="ECO:0000256" key="4">
    <source>
        <dbReference type="PIRSR" id="PIRSR036979-1"/>
    </source>
</evidence>
<feature type="binding site" evidence="4">
    <location>
        <position position="152"/>
    </location>
    <ligand>
        <name>Mn(2+)</name>
        <dbReference type="ChEBI" id="CHEBI:29035"/>
        <label>1</label>
    </ligand>
</feature>
<dbReference type="InterPro" id="IPR006035">
    <property type="entry name" value="Ureohydrolase"/>
</dbReference>
<feature type="binding site" evidence="4">
    <location>
        <position position="126"/>
    </location>
    <ligand>
        <name>Mn(2+)</name>
        <dbReference type="ChEBI" id="CHEBI:29035"/>
        <label>2</label>
    </ligand>
</feature>
<evidence type="ECO:0000313" key="6">
    <source>
        <dbReference type="EMBL" id="AQS85071.1"/>
    </source>
</evidence>
<dbReference type="InterPro" id="IPR005925">
    <property type="entry name" value="Agmatinase-rel"/>
</dbReference>
<keyword evidence="7" id="KW-1185">Reference proteome</keyword>
<keyword evidence="3 5" id="KW-0378">Hydrolase</keyword>
<sequence length="316" mass="33546">MMHHGETHVIDASQVPRFAGVPTFMRLPLASSAEGYDVVFTGIPYDGGTTNRSGARHGPREMRNASSMMRQVNANGIAPYQSLSVADIGDCPINPFNVTECLDMITAHYAAIAAAGAVPITAGGDHLVSLPILRGLAAERPVGLIHFDSHTDTGDTYFGKNRYTHGTPFRRAVEEGLIDSNRTLQIGLRGSLYSPTDYDYAREAGFRLILMDEAMDLGPEGIISAIRERVGDGPVYVSFDIDCLDPSVAPGTGTPEAGGFLMREAQKMVRGLNGLDIIGADVVEVSPPFDVGGITSLAGATMMFELLCAVAAGKKA</sequence>
<dbReference type="RefSeq" id="WP_077813116.1">
    <property type="nucleotide sequence ID" value="NZ_CP014692.1"/>
</dbReference>
<evidence type="ECO:0000313" key="7">
    <source>
        <dbReference type="Proteomes" id="UP000188937"/>
    </source>
</evidence>
<organism evidence="6 7">
    <name type="scientific">Acetobacter aceti</name>
    <dbReference type="NCBI Taxonomy" id="435"/>
    <lineage>
        <taxon>Bacteria</taxon>
        <taxon>Pseudomonadati</taxon>
        <taxon>Pseudomonadota</taxon>
        <taxon>Alphaproteobacteria</taxon>
        <taxon>Acetobacterales</taxon>
        <taxon>Acetobacteraceae</taxon>
        <taxon>Acetobacter</taxon>
        <taxon>Acetobacter subgen. Acetobacter</taxon>
    </lineage>
</organism>
<protein>
    <submittedName>
        <fullName evidence="6">Agmatinase</fullName>
    </submittedName>
</protein>
<keyword evidence="4" id="KW-0464">Manganese</keyword>
<evidence type="ECO:0000256" key="2">
    <source>
        <dbReference type="ARBA" id="ARBA00022723"/>
    </source>
</evidence>
<keyword evidence="2 4" id="KW-0479">Metal-binding</keyword>
<dbReference type="OrthoDB" id="9788689at2"/>
<dbReference type="PIRSF" id="PIRSF036979">
    <property type="entry name" value="Arginase"/>
    <property type="match status" value="1"/>
</dbReference>
<dbReference type="Pfam" id="PF00491">
    <property type="entry name" value="Arginase"/>
    <property type="match status" value="1"/>
</dbReference>
<dbReference type="KEGG" id="aace:A0U92_10100"/>
<dbReference type="SUPFAM" id="SSF52768">
    <property type="entry name" value="Arginase/deacetylase"/>
    <property type="match status" value="1"/>
</dbReference>
<dbReference type="GO" id="GO:0008783">
    <property type="term" value="F:agmatinase activity"/>
    <property type="evidence" value="ECO:0007669"/>
    <property type="project" value="TreeGrafter"/>
</dbReference>
<evidence type="ECO:0000256" key="3">
    <source>
        <dbReference type="ARBA" id="ARBA00022801"/>
    </source>
</evidence>
<comment type="similarity">
    <text evidence="1">Belongs to the arginase family. Agmatinase subfamily.</text>
</comment>
<comment type="cofactor">
    <cofactor evidence="4">
        <name>Mn(2+)</name>
        <dbReference type="ChEBI" id="CHEBI:29035"/>
    </cofactor>
    <text evidence="4">Binds 2 manganese ions per subunit.</text>
</comment>
<dbReference type="PRINTS" id="PR00116">
    <property type="entry name" value="ARGINASE"/>
</dbReference>
<dbReference type="PANTHER" id="PTHR11358">
    <property type="entry name" value="ARGINASE/AGMATINASE"/>
    <property type="match status" value="1"/>
</dbReference>
<reference evidence="6 7" key="1">
    <citation type="submission" date="2016-03" db="EMBL/GenBank/DDBJ databases">
        <title>Acetic acid bacteria sequencing.</title>
        <authorList>
            <person name="Brandt J."/>
            <person name="Jakob F."/>
            <person name="Vogel R.F."/>
        </authorList>
    </citation>
    <scope>NUCLEOTIDE SEQUENCE [LARGE SCALE GENOMIC DNA]</scope>
    <source>
        <strain evidence="6 7">TMW2.1153</strain>
    </source>
</reference>
<dbReference type="STRING" id="435.A0U92_10100"/>
<feature type="binding site" evidence="4">
    <location>
        <position position="240"/>
    </location>
    <ligand>
        <name>Mn(2+)</name>
        <dbReference type="ChEBI" id="CHEBI:29035"/>
        <label>1</label>
    </ligand>
</feature>
<dbReference type="InterPro" id="IPR020855">
    <property type="entry name" value="Ureohydrolase_Mn_BS"/>
</dbReference>
<dbReference type="EMBL" id="CP014692">
    <property type="protein sequence ID" value="AQS85071.1"/>
    <property type="molecule type" value="Genomic_DNA"/>
</dbReference>
<feature type="binding site" evidence="4">
    <location>
        <position position="148"/>
    </location>
    <ligand>
        <name>Mn(2+)</name>
        <dbReference type="ChEBI" id="CHEBI:29035"/>
        <label>1</label>
    </ligand>
</feature>
<dbReference type="GO" id="GO:0033389">
    <property type="term" value="P:putrescine biosynthetic process from arginine, via agmatine"/>
    <property type="evidence" value="ECO:0007669"/>
    <property type="project" value="TreeGrafter"/>
</dbReference>
<name>A0A1U9KGZ7_ACEAC</name>
<proteinExistence type="inferred from homology"/>
<dbReference type="GO" id="GO:0046872">
    <property type="term" value="F:metal ion binding"/>
    <property type="evidence" value="ECO:0007669"/>
    <property type="project" value="UniProtKB-KW"/>
</dbReference>
<accession>A0A1U9KGZ7</accession>
<dbReference type="CDD" id="cd11592">
    <property type="entry name" value="Agmatinase_PAH"/>
    <property type="match status" value="1"/>
</dbReference>
<dbReference type="InterPro" id="IPR023696">
    <property type="entry name" value="Ureohydrolase_dom_sf"/>
</dbReference>